<dbReference type="InterPro" id="IPR036779">
    <property type="entry name" value="LysM_dom_sf"/>
</dbReference>
<dbReference type="PANTHER" id="PTHR33308">
    <property type="entry name" value="PEPTIDOGLYCAN HYDROLASE FLGJ"/>
    <property type="match status" value="1"/>
</dbReference>
<dbReference type="SMART" id="SM00047">
    <property type="entry name" value="LYZ2"/>
    <property type="match status" value="1"/>
</dbReference>
<evidence type="ECO:0000256" key="3">
    <source>
        <dbReference type="ARBA" id="ARBA00022801"/>
    </source>
</evidence>
<evidence type="ECO:0000313" key="8">
    <source>
        <dbReference type="Proteomes" id="UP000320643"/>
    </source>
</evidence>
<gene>
    <name evidence="7" type="ORF">FMM05_07455</name>
</gene>
<proteinExistence type="predicted"/>
<dbReference type="GO" id="GO:0042742">
    <property type="term" value="P:defense response to bacterium"/>
    <property type="evidence" value="ECO:0007669"/>
    <property type="project" value="UniProtKB-KW"/>
</dbReference>
<dbReference type="PANTHER" id="PTHR33308:SF9">
    <property type="entry name" value="PEPTIDOGLYCAN HYDROLASE FLGJ"/>
    <property type="match status" value="1"/>
</dbReference>
<dbReference type="Pfam" id="PF01832">
    <property type="entry name" value="Glucosaminidase"/>
    <property type="match status" value="1"/>
</dbReference>
<evidence type="ECO:0000256" key="5">
    <source>
        <dbReference type="SAM" id="MobiDB-lite"/>
    </source>
</evidence>
<dbReference type="AlphaFoldDB" id="A0A552V3U3"/>
<dbReference type="Pfam" id="PF01476">
    <property type="entry name" value="LysM"/>
    <property type="match status" value="1"/>
</dbReference>
<protein>
    <recommendedName>
        <fullName evidence="4">Peptidoglycan hydrolase</fullName>
    </recommendedName>
</protein>
<dbReference type="GO" id="GO:0031640">
    <property type="term" value="P:killing of cells of another organism"/>
    <property type="evidence" value="ECO:0007669"/>
    <property type="project" value="UniProtKB-KW"/>
</dbReference>
<keyword evidence="3" id="KW-0378">Hydrolase</keyword>
<dbReference type="EMBL" id="VJVZ01000004">
    <property type="protein sequence ID" value="TRW25136.1"/>
    <property type="molecule type" value="Genomic_DNA"/>
</dbReference>
<dbReference type="Proteomes" id="UP000320643">
    <property type="component" value="Unassembled WGS sequence"/>
</dbReference>
<dbReference type="InterPro" id="IPR051056">
    <property type="entry name" value="Glycosyl_Hydrolase_73"/>
</dbReference>
<evidence type="ECO:0000256" key="1">
    <source>
        <dbReference type="ARBA" id="ARBA00022529"/>
    </source>
</evidence>
<organism evidence="7 8">
    <name type="scientific">Flavobacterium zepuense</name>
    <dbReference type="NCBI Taxonomy" id="2593302"/>
    <lineage>
        <taxon>Bacteria</taxon>
        <taxon>Pseudomonadati</taxon>
        <taxon>Bacteroidota</taxon>
        <taxon>Flavobacteriia</taxon>
        <taxon>Flavobacteriales</taxon>
        <taxon>Flavobacteriaceae</taxon>
        <taxon>Flavobacterium</taxon>
    </lineage>
</organism>
<dbReference type="SMART" id="SM00257">
    <property type="entry name" value="LysM"/>
    <property type="match status" value="1"/>
</dbReference>
<dbReference type="CDD" id="cd00118">
    <property type="entry name" value="LysM"/>
    <property type="match status" value="1"/>
</dbReference>
<dbReference type="OrthoDB" id="977752at2"/>
<accession>A0A552V3U3</accession>
<dbReference type="PROSITE" id="PS51782">
    <property type="entry name" value="LYSM"/>
    <property type="match status" value="1"/>
</dbReference>
<sequence>MFKKILAFVLLSVIMASCTSKKHYIQTTKNGTAKTSRKKKSTPVKTKTATAGTTKKNDDRQVEVLESTSKTVVYSELVKQYVMDYKGIAQQNMKNHGVPASITLAQGILESGAGQGTLCVSANNHFGIKCHTDWTGDKVYHDDDSEQECFRKYAKASESFNDHSLFLTTRGRYASLFELDKDDYKAWAKGLRAAGYATDPKYPDKLVGLIERYDLAQYDAEVLGKDFTPTVKPVTTTTTPQAVVVAPATPKPVANTTQTAVTPAPVATTPSVAQATSATENTVGATDGSHTVVKGDTLYSISKKHNTTVDALIQLNGLAGNAISIGQVLKVK</sequence>
<evidence type="ECO:0000259" key="6">
    <source>
        <dbReference type="PROSITE" id="PS51782"/>
    </source>
</evidence>
<feature type="compositionally biased region" description="Low complexity" evidence="5">
    <location>
        <begin position="45"/>
        <end position="54"/>
    </location>
</feature>
<dbReference type="RefSeq" id="WP_143372718.1">
    <property type="nucleotide sequence ID" value="NZ_VJVZ01000004.1"/>
</dbReference>
<dbReference type="InterPro" id="IPR018392">
    <property type="entry name" value="LysM"/>
</dbReference>
<keyword evidence="2" id="KW-0081">Bacteriolytic enzyme</keyword>
<evidence type="ECO:0000313" key="7">
    <source>
        <dbReference type="EMBL" id="TRW25136.1"/>
    </source>
</evidence>
<keyword evidence="1" id="KW-0929">Antimicrobial</keyword>
<reference evidence="7 8" key="1">
    <citation type="submission" date="2019-07" db="EMBL/GenBank/DDBJ databases">
        <title>Flavobacterium sp. nov., isolated from glacier ice.</title>
        <authorList>
            <person name="Liu Q."/>
            <person name="Xin Y.-H."/>
        </authorList>
    </citation>
    <scope>NUCLEOTIDE SEQUENCE [LARGE SCALE GENOMIC DNA]</scope>
    <source>
        <strain evidence="7 8">ZT4R6</strain>
    </source>
</reference>
<dbReference type="Gene3D" id="3.10.350.10">
    <property type="entry name" value="LysM domain"/>
    <property type="match status" value="1"/>
</dbReference>
<feature type="domain" description="LysM" evidence="6">
    <location>
        <begin position="288"/>
        <end position="331"/>
    </location>
</feature>
<dbReference type="InterPro" id="IPR002901">
    <property type="entry name" value="MGlyc_endo_b_GlcNAc-like_dom"/>
</dbReference>
<dbReference type="Gene3D" id="1.10.530.10">
    <property type="match status" value="1"/>
</dbReference>
<dbReference type="GO" id="GO:0004040">
    <property type="term" value="F:amidase activity"/>
    <property type="evidence" value="ECO:0007669"/>
    <property type="project" value="InterPro"/>
</dbReference>
<evidence type="ECO:0000256" key="4">
    <source>
        <dbReference type="ARBA" id="ARBA00032108"/>
    </source>
</evidence>
<dbReference type="SUPFAM" id="SSF54106">
    <property type="entry name" value="LysM domain"/>
    <property type="match status" value="1"/>
</dbReference>
<dbReference type="PROSITE" id="PS51257">
    <property type="entry name" value="PROKAR_LIPOPROTEIN"/>
    <property type="match status" value="1"/>
</dbReference>
<name>A0A552V3U3_9FLAO</name>
<evidence type="ECO:0000256" key="2">
    <source>
        <dbReference type="ARBA" id="ARBA00022638"/>
    </source>
</evidence>
<keyword evidence="8" id="KW-1185">Reference proteome</keyword>
<feature type="region of interest" description="Disordered" evidence="5">
    <location>
        <begin position="26"/>
        <end position="55"/>
    </location>
</feature>
<comment type="caution">
    <text evidence="7">The sequence shown here is derived from an EMBL/GenBank/DDBJ whole genome shotgun (WGS) entry which is preliminary data.</text>
</comment>